<evidence type="ECO:0000313" key="1">
    <source>
        <dbReference type="EMBL" id="RLV96421.1"/>
    </source>
</evidence>
<protein>
    <submittedName>
        <fullName evidence="1">Uncharacterized protein</fullName>
    </submittedName>
</protein>
<dbReference type="EMBL" id="QUSF01000071">
    <property type="protein sequence ID" value="RLV96421.1"/>
    <property type="molecule type" value="Genomic_DNA"/>
</dbReference>
<name>A0A3L8S4E0_CHLGU</name>
<dbReference type="InterPro" id="IPR013783">
    <property type="entry name" value="Ig-like_fold"/>
</dbReference>
<dbReference type="OrthoDB" id="9215935at2759"/>
<dbReference type="Proteomes" id="UP000276834">
    <property type="component" value="Unassembled WGS sequence"/>
</dbReference>
<feature type="non-terminal residue" evidence="1">
    <location>
        <position position="90"/>
    </location>
</feature>
<dbReference type="GO" id="GO:1904158">
    <property type="term" value="P:axonemal central apparatus assembly"/>
    <property type="evidence" value="ECO:0007669"/>
    <property type="project" value="TreeGrafter"/>
</dbReference>
<dbReference type="GO" id="GO:0003341">
    <property type="term" value="P:cilium movement"/>
    <property type="evidence" value="ECO:0007669"/>
    <property type="project" value="TreeGrafter"/>
</dbReference>
<dbReference type="PANTHER" id="PTHR23053:SF0">
    <property type="entry name" value="HYDROCEPHALUS-INDUCING PROTEIN HOMOLOG"/>
    <property type="match status" value="1"/>
</dbReference>
<gene>
    <name evidence="1" type="ORF">DV515_00012614</name>
</gene>
<dbReference type="AlphaFoldDB" id="A0A3L8S4E0"/>
<proteinExistence type="predicted"/>
<accession>A0A3L8S4E0</accession>
<comment type="caution">
    <text evidence="1">The sequence shown here is derived from an EMBL/GenBank/DDBJ whole genome shotgun (WGS) entry which is preliminary data.</text>
</comment>
<dbReference type="GO" id="GO:0005930">
    <property type="term" value="C:axoneme"/>
    <property type="evidence" value="ECO:0007669"/>
    <property type="project" value="TreeGrafter"/>
</dbReference>
<dbReference type="InterPro" id="IPR033305">
    <property type="entry name" value="Hydin-like"/>
</dbReference>
<sequence length="90" mass="10076">MNVEVRFSFENAGKAATFLSDPPSMALKPKEKRELTIWAYPTSPGFLQDKLICSIGKNPEPVVFSLCCHGVHMELEVSPLELSFDKLLLH</sequence>
<dbReference type="PANTHER" id="PTHR23053">
    <property type="entry name" value="DLEC1 DELETED IN LUNG AND ESOPHAGEAL CANCER 1"/>
    <property type="match status" value="1"/>
</dbReference>
<keyword evidence="2" id="KW-1185">Reference proteome</keyword>
<dbReference type="Gene3D" id="2.60.40.10">
    <property type="entry name" value="Immunoglobulins"/>
    <property type="match status" value="1"/>
</dbReference>
<organism evidence="1 2">
    <name type="scientific">Chloebia gouldiae</name>
    <name type="common">Gouldian finch</name>
    <name type="synonym">Erythrura gouldiae</name>
    <dbReference type="NCBI Taxonomy" id="44316"/>
    <lineage>
        <taxon>Eukaryota</taxon>
        <taxon>Metazoa</taxon>
        <taxon>Chordata</taxon>
        <taxon>Craniata</taxon>
        <taxon>Vertebrata</taxon>
        <taxon>Euteleostomi</taxon>
        <taxon>Archelosauria</taxon>
        <taxon>Archosauria</taxon>
        <taxon>Dinosauria</taxon>
        <taxon>Saurischia</taxon>
        <taxon>Theropoda</taxon>
        <taxon>Coelurosauria</taxon>
        <taxon>Aves</taxon>
        <taxon>Neognathae</taxon>
        <taxon>Neoaves</taxon>
        <taxon>Telluraves</taxon>
        <taxon>Australaves</taxon>
        <taxon>Passeriformes</taxon>
        <taxon>Passeroidea</taxon>
        <taxon>Passeridae</taxon>
        <taxon>Chloebia</taxon>
    </lineage>
</organism>
<reference evidence="1 2" key="1">
    <citation type="journal article" date="2018" name="Proc. R. Soc. B">
        <title>A non-coding region near Follistatin controls head colour polymorphism in the Gouldian finch.</title>
        <authorList>
            <person name="Toomey M.B."/>
            <person name="Marques C.I."/>
            <person name="Andrade P."/>
            <person name="Araujo P.M."/>
            <person name="Sabatino S."/>
            <person name="Gazda M.A."/>
            <person name="Afonso S."/>
            <person name="Lopes R.J."/>
            <person name="Corbo J.C."/>
            <person name="Carneiro M."/>
        </authorList>
    </citation>
    <scope>NUCLEOTIDE SEQUENCE [LARGE SCALE GENOMIC DNA]</scope>
    <source>
        <strain evidence="1">Red01</strain>
        <tissue evidence="1">Muscle</tissue>
    </source>
</reference>
<evidence type="ECO:0000313" key="2">
    <source>
        <dbReference type="Proteomes" id="UP000276834"/>
    </source>
</evidence>